<evidence type="ECO:0000259" key="10">
    <source>
        <dbReference type="PROSITE" id="PS51471"/>
    </source>
</evidence>
<evidence type="ECO:0000256" key="9">
    <source>
        <dbReference type="RuleBase" id="RU003682"/>
    </source>
</evidence>
<evidence type="ECO:0000256" key="6">
    <source>
        <dbReference type="ARBA" id="ARBA00023002"/>
    </source>
</evidence>
<dbReference type="GO" id="GO:0031418">
    <property type="term" value="F:L-ascorbic acid binding"/>
    <property type="evidence" value="ECO:0007669"/>
    <property type="project" value="UniProtKB-KW"/>
</dbReference>
<dbReference type="OMA" id="AGMRILH"/>
<evidence type="ECO:0000256" key="8">
    <source>
        <dbReference type="ARBA" id="ARBA00023241"/>
    </source>
</evidence>
<evidence type="ECO:0000313" key="12">
    <source>
        <dbReference type="Proteomes" id="UP000036987"/>
    </source>
</evidence>
<feature type="domain" description="Fe2OG dioxygenase" evidence="10">
    <location>
        <begin position="214"/>
        <end position="317"/>
    </location>
</feature>
<dbReference type="Pfam" id="PF14226">
    <property type="entry name" value="DIOX_N"/>
    <property type="match status" value="1"/>
</dbReference>
<comment type="similarity">
    <text evidence="2 9">Belongs to the iron/ascorbate-dependent oxidoreductase family.</text>
</comment>
<keyword evidence="4" id="KW-0847">Vitamin C</keyword>
<keyword evidence="12" id="KW-1185">Reference proteome</keyword>
<dbReference type="AlphaFoldDB" id="A0A0K9Q611"/>
<evidence type="ECO:0000256" key="4">
    <source>
        <dbReference type="ARBA" id="ARBA00022896"/>
    </source>
</evidence>
<evidence type="ECO:0000256" key="2">
    <source>
        <dbReference type="ARBA" id="ARBA00008056"/>
    </source>
</evidence>
<dbReference type="SUPFAM" id="SSF51197">
    <property type="entry name" value="Clavaminate synthase-like"/>
    <property type="match status" value="1"/>
</dbReference>
<evidence type="ECO:0000313" key="11">
    <source>
        <dbReference type="EMBL" id="KMZ76142.1"/>
    </source>
</evidence>
<accession>A0A0K9Q611</accession>
<name>A0A0K9Q611_ZOSMR</name>
<comment type="cofactor">
    <cofactor evidence="1">
        <name>L-ascorbate</name>
        <dbReference type="ChEBI" id="CHEBI:38290"/>
    </cofactor>
</comment>
<evidence type="ECO:0000256" key="3">
    <source>
        <dbReference type="ARBA" id="ARBA00022723"/>
    </source>
</evidence>
<evidence type="ECO:0000256" key="7">
    <source>
        <dbReference type="ARBA" id="ARBA00023004"/>
    </source>
</evidence>
<keyword evidence="8" id="KW-0284">Flavonoid biosynthesis</keyword>
<dbReference type="Pfam" id="PF03171">
    <property type="entry name" value="2OG-FeII_Oxy"/>
    <property type="match status" value="1"/>
</dbReference>
<dbReference type="PROSITE" id="PS51471">
    <property type="entry name" value="FE2OG_OXY"/>
    <property type="match status" value="1"/>
</dbReference>
<reference evidence="12" key="1">
    <citation type="journal article" date="2016" name="Nature">
        <title>The genome of the seagrass Zostera marina reveals angiosperm adaptation to the sea.</title>
        <authorList>
            <person name="Olsen J.L."/>
            <person name="Rouze P."/>
            <person name="Verhelst B."/>
            <person name="Lin Y.-C."/>
            <person name="Bayer T."/>
            <person name="Collen J."/>
            <person name="Dattolo E."/>
            <person name="De Paoli E."/>
            <person name="Dittami S."/>
            <person name="Maumus F."/>
            <person name="Michel G."/>
            <person name="Kersting A."/>
            <person name="Lauritano C."/>
            <person name="Lohaus R."/>
            <person name="Toepel M."/>
            <person name="Tonon T."/>
            <person name="Vanneste K."/>
            <person name="Amirebrahimi M."/>
            <person name="Brakel J."/>
            <person name="Bostroem C."/>
            <person name="Chovatia M."/>
            <person name="Grimwood J."/>
            <person name="Jenkins J.W."/>
            <person name="Jueterbock A."/>
            <person name="Mraz A."/>
            <person name="Stam W.T."/>
            <person name="Tice H."/>
            <person name="Bornberg-Bauer E."/>
            <person name="Green P.J."/>
            <person name="Pearson G.A."/>
            <person name="Procaccini G."/>
            <person name="Duarte C.M."/>
            <person name="Schmutz J."/>
            <person name="Reusch T.B.H."/>
            <person name="Van de Peer Y."/>
        </authorList>
    </citation>
    <scope>NUCLEOTIDE SEQUENCE [LARGE SCALE GENOMIC DNA]</scope>
    <source>
        <strain evidence="12">cv. Finnish</strain>
    </source>
</reference>
<evidence type="ECO:0000256" key="5">
    <source>
        <dbReference type="ARBA" id="ARBA00022964"/>
    </source>
</evidence>
<dbReference type="InterPro" id="IPR050295">
    <property type="entry name" value="Plant_2OG-oxidoreductases"/>
</dbReference>
<evidence type="ECO:0000256" key="1">
    <source>
        <dbReference type="ARBA" id="ARBA00001961"/>
    </source>
</evidence>
<sequence length="364" mass="40831">MEPAQLEPCTLMPERVQNLASRGDGTIPSDYVRPEYERTSLGDAFDEANKAEDGPQVPIVDISRFLSSDETNRLACVEEVKKAAIDWGVMHVVNHGIPLELLDRVRAAGKAFFELPVEDKEMYANDPNSSNISGYGSKLANSSSGKLEWEDYFFHLIFPKDKVDLSGWPRHPADYRKVTQEFATELRKVATRILAILSLGLGLEEERLEKEVGGIEDLMLQMKINYYPKCPQPELAVGVEAHTDVSALSFIIHNMVPGLQLHYGGKWVTAKCVPDSFIVHVGDTIEILSNGMYKSILHRGLVNKEKVRISWAVFCEPPKNKIVLQPLPELVSDDTPSLYPPRTFAQHMEYKLFKKSAGDFTSPK</sequence>
<gene>
    <name evidence="11" type="ORF">ZOSMA_106G00480</name>
</gene>
<dbReference type="FunFam" id="2.60.120.330:FF:000009">
    <property type="entry name" value="Flavonol synthase"/>
    <property type="match status" value="1"/>
</dbReference>
<dbReference type="GO" id="GO:0016706">
    <property type="term" value="F:2-oxoglutarate-dependent dioxygenase activity"/>
    <property type="evidence" value="ECO:0000318"/>
    <property type="project" value="GO_Central"/>
</dbReference>
<dbReference type="PANTHER" id="PTHR47991">
    <property type="entry name" value="OXOGLUTARATE/IRON-DEPENDENT DIOXYGENASE"/>
    <property type="match status" value="1"/>
</dbReference>
<dbReference type="STRING" id="29655.A0A0K9Q611"/>
<dbReference type="GO" id="GO:0046148">
    <property type="term" value="P:pigment biosynthetic process"/>
    <property type="evidence" value="ECO:0007669"/>
    <property type="project" value="UniProtKB-ARBA"/>
</dbReference>
<dbReference type="GO" id="GO:0046872">
    <property type="term" value="F:metal ion binding"/>
    <property type="evidence" value="ECO:0007669"/>
    <property type="project" value="UniProtKB-KW"/>
</dbReference>
<keyword evidence="3 9" id="KW-0479">Metal-binding</keyword>
<protein>
    <submittedName>
        <fullName evidence="11">Anthocyanidin synthase</fullName>
    </submittedName>
</protein>
<dbReference type="Gene3D" id="2.60.120.330">
    <property type="entry name" value="B-lactam Antibiotic, Isopenicillin N Synthase, Chain"/>
    <property type="match status" value="1"/>
</dbReference>
<keyword evidence="6 9" id="KW-0560">Oxidoreductase</keyword>
<dbReference type="OrthoDB" id="288590at2759"/>
<keyword evidence="5" id="KW-0223">Dioxygenase</keyword>
<keyword evidence="7 9" id="KW-0408">Iron</keyword>
<comment type="caution">
    <text evidence="11">The sequence shown here is derived from an EMBL/GenBank/DDBJ whole genome shotgun (WGS) entry which is preliminary data.</text>
</comment>
<dbReference type="InterPro" id="IPR005123">
    <property type="entry name" value="Oxoglu/Fe-dep_dioxygenase_dom"/>
</dbReference>
<dbReference type="InterPro" id="IPR026992">
    <property type="entry name" value="DIOX_N"/>
</dbReference>
<dbReference type="InterPro" id="IPR044861">
    <property type="entry name" value="IPNS-like_FE2OG_OXY"/>
</dbReference>
<dbReference type="InterPro" id="IPR027443">
    <property type="entry name" value="IPNS-like_sf"/>
</dbReference>
<dbReference type="EMBL" id="LFYR01000079">
    <property type="protein sequence ID" value="KMZ76142.1"/>
    <property type="molecule type" value="Genomic_DNA"/>
</dbReference>
<dbReference type="Proteomes" id="UP000036987">
    <property type="component" value="Unassembled WGS sequence"/>
</dbReference>
<dbReference type="GO" id="GO:0009813">
    <property type="term" value="P:flavonoid biosynthetic process"/>
    <property type="evidence" value="ECO:0007669"/>
    <property type="project" value="UniProtKB-KW"/>
</dbReference>
<organism evidence="11 12">
    <name type="scientific">Zostera marina</name>
    <name type="common">Eelgrass</name>
    <dbReference type="NCBI Taxonomy" id="29655"/>
    <lineage>
        <taxon>Eukaryota</taxon>
        <taxon>Viridiplantae</taxon>
        <taxon>Streptophyta</taxon>
        <taxon>Embryophyta</taxon>
        <taxon>Tracheophyta</taxon>
        <taxon>Spermatophyta</taxon>
        <taxon>Magnoliopsida</taxon>
        <taxon>Liliopsida</taxon>
        <taxon>Zosteraceae</taxon>
        <taxon>Zostera</taxon>
    </lineage>
</organism>
<proteinExistence type="inferred from homology"/>